<protein>
    <recommendedName>
        <fullName evidence="3">DUF2867 domain-containing protein</fullName>
    </recommendedName>
</protein>
<dbReference type="RefSeq" id="WP_063701682.1">
    <property type="nucleotide sequence ID" value="NZ_LUUB01000063.1"/>
</dbReference>
<dbReference type="EMBL" id="LUUB01000063">
    <property type="protein sequence ID" value="OAF08225.1"/>
    <property type="molecule type" value="Genomic_DNA"/>
</dbReference>
<evidence type="ECO:0000313" key="2">
    <source>
        <dbReference type="Proteomes" id="UP000076959"/>
    </source>
</evidence>
<proteinExistence type="predicted"/>
<reference evidence="1 2" key="1">
    <citation type="submission" date="2016-03" db="EMBL/GenBank/DDBJ databases">
        <title>Draft Genome Sequence of the Strain BR 10245 (Bradyrhizobium sp.) isolated from nodules of Centrolobium paraense.</title>
        <authorList>
            <person name="Simoes-Araujo J.L.Sr."/>
            <person name="Barauna A.C."/>
            <person name="Silva K."/>
            <person name="Zilli J.E."/>
        </authorList>
    </citation>
    <scope>NUCLEOTIDE SEQUENCE [LARGE SCALE GENOMIC DNA]</scope>
    <source>
        <strain evidence="1 2">BR 10245</strain>
    </source>
</reference>
<organism evidence="1 2">
    <name type="scientific">Bradyrhizobium centrolobii</name>
    <dbReference type="NCBI Taxonomy" id="1505087"/>
    <lineage>
        <taxon>Bacteria</taxon>
        <taxon>Pseudomonadati</taxon>
        <taxon>Pseudomonadota</taxon>
        <taxon>Alphaproteobacteria</taxon>
        <taxon>Hyphomicrobiales</taxon>
        <taxon>Nitrobacteraceae</taxon>
        <taxon>Bradyrhizobium</taxon>
    </lineage>
</organism>
<comment type="caution">
    <text evidence="1">The sequence shown here is derived from an EMBL/GenBank/DDBJ whole genome shotgun (WGS) entry which is preliminary data.</text>
</comment>
<dbReference type="OrthoDB" id="7058586at2"/>
<dbReference type="InterPro" id="IPR021295">
    <property type="entry name" value="DUF2867"/>
</dbReference>
<evidence type="ECO:0000313" key="1">
    <source>
        <dbReference type="EMBL" id="OAF08225.1"/>
    </source>
</evidence>
<accession>A0A176YM57</accession>
<sequence>MIGTVREVTPEVDAGAVLAGAQFIDAYRVEIGANAINAREACIRMVLHGPRWIDALLRLRNILVSPFGLKTSGEGAPAPYGLIGLFPVVSETPERLVAGFNDYHLDFRIVVDVAGDATRRQVTSTTLVRTHNPLGRTYLTLIMPFHKLVVRSMMGRIMEPAR</sequence>
<gene>
    <name evidence="1" type="ORF">AYJ54_15955</name>
</gene>
<dbReference type="Proteomes" id="UP000076959">
    <property type="component" value="Unassembled WGS sequence"/>
</dbReference>
<keyword evidence="2" id="KW-1185">Reference proteome</keyword>
<dbReference type="STRING" id="1505087.AYJ54_15955"/>
<name>A0A176YM57_9BRAD</name>
<evidence type="ECO:0008006" key="3">
    <source>
        <dbReference type="Google" id="ProtNLM"/>
    </source>
</evidence>
<dbReference type="AlphaFoldDB" id="A0A176YM57"/>
<dbReference type="Pfam" id="PF11066">
    <property type="entry name" value="DUF2867"/>
    <property type="match status" value="1"/>
</dbReference>